<dbReference type="PANTHER" id="PTHR32309">
    <property type="entry name" value="TYROSINE-PROTEIN KINASE"/>
    <property type="match status" value="1"/>
</dbReference>
<keyword evidence="5 8" id="KW-1133">Transmembrane helix</keyword>
<comment type="subcellular location">
    <subcellularLocation>
        <location evidence="1">Cell membrane</location>
        <topology evidence="1">Multi-pass membrane protein</topology>
    </subcellularLocation>
</comment>
<evidence type="ECO:0000256" key="8">
    <source>
        <dbReference type="SAM" id="Phobius"/>
    </source>
</evidence>
<dbReference type="InterPro" id="IPR003856">
    <property type="entry name" value="LPS_length_determ_N"/>
</dbReference>
<dbReference type="Pfam" id="PF02706">
    <property type="entry name" value="Wzz"/>
    <property type="match status" value="1"/>
</dbReference>
<evidence type="ECO:0000313" key="11">
    <source>
        <dbReference type="Proteomes" id="UP000092971"/>
    </source>
</evidence>
<organism evidence="10 11">
    <name type="scientific">Thermoclostridium stercorarium subsp. thermolacticum DSM 2910</name>
    <dbReference type="NCBI Taxonomy" id="1121336"/>
    <lineage>
        <taxon>Bacteria</taxon>
        <taxon>Bacillati</taxon>
        <taxon>Bacillota</taxon>
        <taxon>Clostridia</taxon>
        <taxon>Eubacteriales</taxon>
        <taxon>Oscillospiraceae</taxon>
        <taxon>Thermoclostridium</taxon>
    </lineage>
</organism>
<dbReference type="RefSeq" id="WP_054632816.1">
    <property type="nucleotide sequence ID" value="NZ_CP014672.1"/>
</dbReference>
<accession>A0A1B1YA43</accession>
<feature type="coiled-coil region" evidence="7">
    <location>
        <begin position="258"/>
        <end position="292"/>
    </location>
</feature>
<evidence type="ECO:0000256" key="2">
    <source>
        <dbReference type="ARBA" id="ARBA00006683"/>
    </source>
</evidence>
<feature type="transmembrane region" description="Helical" evidence="8">
    <location>
        <begin position="18"/>
        <end position="39"/>
    </location>
</feature>
<keyword evidence="6 8" id="KW-0472">Membrane</keyword>
<dbReference type="GO" id="GO:0005886">
    <property type="term" value="C:plasma membrane"/>
    <property type="evidence" value="ECO:0007669"/>
    <property type="project" value="UniProtKB-SubCell"/>
</dbReference>
<reference evidence="10 11" key="1">
    <citation type="submission" date="2016-02" db="EMBL/GenBank/DDBJ databases">
        <title>Comparison of Clostridium stercorarium subspecies using comparative genomics and transcriptomics.</title>
        <authorList>
            <person name="Schellenberg J."/>
            <person name="Thallinger G."/>
            <person name="Levin D.B."/>
            <person name="Zhang X."/>
            <person name="Alvare G."/>
            <person name="Fristensky B."/>
            <person name="Sparling R."/>
        </authorList>
    </citation>
    <scope>NUCLEOTIDE SEQUENCE [LARGE SCALE GENOMIC DNA]</scope>
    <source>
        <strain evidence="10 11">DSM 2910</strain>
    </source>
</reference>
<protein>
    <submittedName>
        <fullName evidence="10">Exopolysaccharide biosynthesis protein</fullName>
    </submittedName>
</protein>
<evidence type="ECO:0000256" key="4">
    <source>
        <dbReference type="ARBA" id="ARBA00022692"/>
    </source>
</evidence>
<feature type="domain" description="Polysaccharide chain length determinant N-terminal" evidence="9">
    <location>
        <begin position="2"/>
        <end position="80"/>
    </location>
</feature>
<dbReference type="AlphaFoldDB" id="A0A1B1YA43"/>
<gene>
    <name evidence="10" type="ORF">CSTERTH_00635</name>
</gene>
<dbReference type="InterPro" id="IPR050445">
    <property type="entry name" value="Bact_polysacc_biosynth/exp"/>
</dbReference>
<evidence type="ECO:0000256" key="5">
    <source>
        <dbReference type="ARBA" id="ARBA00022989"/>
    </source>
</evidence>
<evidence type="ECO:0000256" key="3">
    <source>
        <dbReference type="ARBA" id="ARBA00022475"/>
    </source>
</evidence>
<keyword evidence="4 8" id="KW-0812">Transmembrane</keyword>
<dbReference type="PANTHER" id="PTHR32309:SF31">
    <property type="entry name" value="CAPSULAR EXOPOLYSACCHARIDE FAMILY"/>
    <property type="match status" value="1"/>
</dbReference>
<dbReference type="EMBL" id="CP014672">
    <property type="protein sequence ID" value="ANW97641.1"/>
    <property type="molecule type" value="Genomic_DNA"/>
</dbReference>
<keyword evidence="7" id="KW-0175">Coiled coil</keyword>
<name>A0A1B1YA43_THEST</name>
<comment type="similarity">
    <text evidence="2">Belongs to the CpsC/CapA family.</text>
</comment>
<feature type="transmembrane region" description="Helical" evidence="8">
    <location>
        <begin position="408"/>
        <end position="433"/>
    </location>
</feature>
<dbReference type="OrthoDB" id="2079159at2"/>
<evidence type="ECO:0000259" key="9">
    <source>
        <dbReference type="Pfam" id="PF02706"/>
    </source>
</evidence>
<evidence type="ECO:0000256" key="6">
    <source>
        <dbReference type="ARBA" id="ARBA00023136"/>
    </source>
</evidence>
<evidence type="ECO:0000313" key="10">
    <source>
        <dbReference type="EMBL" id="ANW97641.1"/>
    </source>
</evidence>
<keyword evidence="3" id="KW-1003">Cell membrane</keyword>
<feature type="coiled-coil region" evidence="7">
    <location>
        <begin position="328"/>
        <end position="377"/>
    </location>
</feature>
<sequence>MEEISLREILEVIWKGKWLIALITIVAVLLTGIGTYIMLPNSQHVVAIININYPGIEQGLNPDGTQFDILQLKSPYVIEKALEELALTNSGLKLDEIRRNIDITPIVPDDVSQRAETILKQGQEFVYYPSEYKITYKINKAFSYSQGIQLLEEIISQYKKYFYMLYSDVKTVENTISNVDLSNYDYPDIVEIINKQVESVQELLESKAEEGSGFRSSNTGYTFTDLSRSYDVLKNVDITKLESLVNTNTLTKDRERLIEDYEYRVKRMELEMAKKSSEAEEARKLMDQYKKEDYVLLPDALGGQIKTENTSSYYSTLAEMAITASVEAANLQHEIEYYRNEIERLKSVPTINNAKLMEEADNLIETIKSKMSDLVTKTNDTLEDYYLYKYENNIRQIAPAEIETGINILMNLAIAFVAGIMIGIFAVLLRYYWKSTENEKISNH</sequence>
<evidence type="ECO:0000256" key="1">
    <source>
        <dbReference type="ARBA" id="ARBA00004651"/>
    </source>
</evidence>
<proteinExistence type="inferred from homology"/>
<evidence type="ECO:0000256" key="7">
    <source>
        <dbReference type="SAM" id="Coils"/>
    </source>
</evidence>
<dbReference type="Proteomes" id="UP000092971">
    <property type="component" value="Chromosome"/>
</dbReference>